<dbReference type="PANTHER" id="PTHR19353">
    <property type="entry name" value="FATTY ACID DESATURASE 2"/>
    <property type="match status" value="1"/>
</dbReference>
<feature type="transmembrane region" description="Helical" evidence="1">
    <location>
        <begin position="188"/>
        <end position="208"/>
    </location>
</feature>
<feature type="transmembrane region" description="Helical" evidence="1">
    <location>
        <begin position="86"/>
        <end position="107"/>
    </location>
</feature>
<gene>
    <name evidence="3" type="ORF">L196_02460</name>
</gene>
<keyword evidence="1" id="KW-0812">Transmembrane</keyword>
<reference evidence="3 4" key="1">
    <citation type="journal article" date="2013" name="Genome Announc.">
        <title>Genome Sequence of the Pyrene- and Fluoranthene-Degrading Bacterium Cycloclasticus sp. Strain PY97M.</title>
        <authorList>
            <person name="Cui Z."/>
            <person name="Xu G."/>
            <person name="Li Q."/>
            <person name="Gao W."/>
            <person name="Zheng L."/>
        </authorList>
    </citation>
    <scope>NUCLEOTIDE SEQUENCE [LARGE SCALE GENOMIC DNA]</scope>
    <source>
        <strain evidence="3 4">PY97M</strain>
    </source>
</reference>
<dbReference type="PANTHER" id="PTHR19353:SF19">
    <property type="entry name" value="DELTA(5) FATTY ACID DESATURASE C-RELATED"/>
    <property type="match status" value="1"/>
</dbReference>
<organism evidence="3 4">
    <name type="scientific">Cycloclasticus pugetii</name>
    <dbReference type="NCBI Taxonomy" id="34068"/>
    <lineage>
        <taxon>Bacteria</taxon>
        <taxon>Pseudomonadati</taxon>
        <taxon>Pseudomonadota</taxon>
        <taxon>Gammaproteobacteria</taxon>
        <taxon>Thiotrichales</taxon>
        <taxon>Piscirickettsiaceae</taxon>
        <taxon>Cycloclasticus</taxon>
    </lineage>
</organism>
<evidence type="ECO:0000313" key="3">
    <source>
        <dbReference type="EMBL" id="EPD14323.1"/>
    </source>
</evidence>
<comment type="caution">
    <text evidence="3">The sequence shown here is derived from an EMBL/GenBank/DDBJ whole genome shotgun (WGS) entry which is preliminary data.</text>
</comment>
<dbReference type="GO" id="GO:0016020">
    <property type="term" value="C:membrane"/>
    <property type="evidence" value="ECO:0007669"/>
    <property type="project" value="TreeGrafter"/>
</dbReference>
<name>A0AB33Z511_9GAMM</name>
<feature type="transmembrane region" description="Helical" evidence="1">
    <location>
        <begin position="22"/>
        <end position="42"/>
    </location>
</feature>
<dbReference type="InterPro" id="IPR005804">
    <property type="entry name" value="FA_desaturase_dom"/>
</dbReference>
<accession>A0AB33Z511</accession>
<protein>
    <submittedName>
        <fullName evidence="3">Fatty acid desaturase</fullName>
    </submittedName>
</protein>
<dbReference type="Proteomes" id="UP000015462">
    <property type="component" value="Unassembled WGS sequence"/>
</dbReference>
<feature type="transmembrane region" description="Helical" evidence="1">
    <location>
        <begin position="162"/>
        <end position="182"/>
    </location>
</feature>
<evidence type="ECO:0000259" key="2">
    <source>
        <dbReference type="Pfam" id="PF00487"/>
    </source>
</evidence>
<sequence length="304" mass="35289">MCTKNPATSEEYFESLRVAPSLAIPTTLIFILSLSGIIAVWYYALNGILPLWSGAIINGLLSYWMFSIIHDASHHSLSSNKFLNEAIGSVGLFFLFPYAPMVALRWVHNKHHIHANGPMDPDVYEHEAKWWQVPFKWSCFDGYYIYYFFKYGMRVVKRHAKALIVFYTLLITGFVIALYFGLGLELLMLWFIPSRIALFMIAVVFVILPHAPNKVGQEEDKYMATTMRMGWEWLLTPLLVYQNYHLIHHLYPEIPFYKMHKAWYLKYDEINAHNVSFQTAFGVAPANLESHLNFDHSKHTVEPA</sequence>
<evidence type="ECO:0000313" key="4">
    <source>
        <dbReference type="Proteomes" id="UP000015462"/>
    </source>
</evidence>
<keyword evidence="1" id="KW-0472">Membrane</keyword>
<dbReference type="Pfam" id="PF00487">
    <property type="entry name" value="FA_desaturase"/>
    <property type="match status" value="1"/>
</dbReference>
<evidence type="ECO:0000256" key="1">
    <source>
        <dbReference type="SAM" id="Phobius"/>
    </source>
</evidence>
<dbReference type="EMBL" id="ASHL01000001">
    <property type="protein sequence ID" value="EPD14323.1"/>
    <property type="molecule type" value="Genomic_DNA"/>
</dbReference>
<dbReference type="RefSeq" id="WP_016389833.1">
    <property type="nucleotide sequence ID" value="NZ_KE646805.1"/>
</dbReference>
<dbReference type="InterPro" id="IPR012171">
    <property type="entry name" value="Fatty_acid_desaturase"/>
</dbReference>
<dbReference type="GO" id="GO:0008610">
    <property type="term" value="P:lipid biosynthetic process"/>
    <property type="evidence" value="ECO:0007669"/>
    <property type="project" value="UniProtKB-ARBA"/>
</dbReference>
<dbReference type="GO" id="GO:0016717">
    <property type="term" value="F:oxidoreductase activity, acting on paired donors, with oxidation of a pair of donors resulting in the reduction of molecular oxygen to two molecules of water"/>
    <property type="evidence" value="ECO:0007669"/>
    <property type="project" value="TreeGrafter"/>
</dbReference>
<feature type="domain" description="Fatty acid desaturase" evidence="2">
    <location>
        <begin position="48"/>
        <end position="278"/>
    </location>
</feature>
<proteinExistence type="predicted"/>
<feature type="transmembrane region" description="Helical" evidence="1">
    <location>
        <begin position="49"/>
        <end position="66"/>
    </location>
</feature>
<keyword evidence="4" id="KW-1185">Reference proteome</keyword>
<keyword evidence="1" id="KW-1133">Transmembrane helix</keyword>
<dbReference type="AlphaFoldDB" id="A0AB33Z511"/>